<dbReference type="GO" id="GO:0032259">
    <property type="term" value="P:methylation"/>
    <property type="evidence" value="ECO:0007669"/>
    <property type="project" value="UniProtKB-KW"/>
</dbReference>
<dbReference type="Gene3D" id="3.40.50.150">
    <property type="entry name" value="Vaccinia Virus protein VP39"/>
    <property type="match status" value="1"/>
</dbReference>
<dbReference type="InterPro" id="IPR001091">
    <property type="entry name" value="RM_Methyltransferase"/>
</dbReference>
<dbReference type="EC" id="2.1.1.113" evidence="2"/>
<sequence length="324" mass="36733">MKSNQQALSFGDTYQRGISSTFNSANEDHVIFNGDARDLMKSMPDESVKLVITSPPYNIGKVYENPVSLEEYLEEQMSITNELIRVLHPQGSLCWEVGNYVNKGEIVPLDIPFYNIFKKHGLKLRNRIVWTFGHGLHASKRFSGRYETILWFTKEDNYTFNLDPVRVPSKYPGKRNYKGDKKGEPSGNPLGKNPSDIWTFIAQDWEREIWDIPNVKANHPEKTSHPCQFPVELVQRCILALTNENDIVLDPFGGIGTSVLASDIAARRGIMADLQSDYCEMAVDRIGQMRDGSLKIRPIGTPVFKPTGKEKVSQVPEEWLGLVK</sequence>
<organism evidence="12">
    <name type="scientific">freshwater metagenome</name>
    <dbReference type="NCBI Taxonomy" id="449393"/>
    <lineage>
        <taxon>unclassified sequences</taxon>
        <taxon>metagenomes</taxon>
        <taxon>ecological metagenomes</taxon>
    </lineage>
</organism>
<evidence type="ECO:0000256" key="1">
    <source>
        <dbReference type="ARBA" id="ARBA00010203"/>
    </source>
</evidence>
<comment type="similarity">
    <text evidence="1">Belongs to the N(4)/N(6)-methyltransferase family. N(4) subfamily.</text>
</comment>
<evidence type="ECO:0000256" key="8">
    <source>
        <dbReference type="ARBA" id="ARBA00049120"/>
    </source>
</evidence>
<feature type="region of interest" description="Disordered" evidence="9">
    <location>
        <begin position="171"/>
        <end position="194"/>
    </location>
</feature>
<evidence type="ECO:0000259" key="10">
    <source>
        <dbReference type="Pfam" id="PF01555"/>
    </source>
</evidence>
<dbReference type="PROSITE" id="PS00093">
    <property type="entry name" value="N4_MTASE"/>
    <property type="match status" value="1"/>
</dbReference>
<dbReference type="GO" id="GO:0009307">
    <property type="term" value="P:DNA restriction-modification system"/>
    <property type="evidence" value="ECO:0007669"/>
    <property type="project" value="UniProtKB-KW"/>
</dbReference>
<evidence type="ECO:0000256" key="9">
    <source>
        <dbReference type="SAM" id="MobiDB-lite"/>
    </source>
</evidence>
<evidence type="ECO:0000313" key="11">
    <source>
        <dbReference type="EMBL" id="CAB4871393.1"/>
    </source>
</evidence>
<accession>A0A6J7QQD1</accession>
<dbReference type="GO" id="GO:0008170">
    <property type="term" value="F:N-methyltransferase activity"/>
    <property type="evidence" value="ECO:0007669"/>
    <property type="project" value="InterPro"/>
</dbReference>
<feature type="domain" description="DNA methylase N-4/N-6" evidence="10">
    <location>
        <begin position="48"/>
        <end position="283"/>
    </location>
</feature>
<protein>
    <recommendedName>
        <fullName evidence="2">site-specific DNA-methyltransferase (cytosine-N(4)-specific)</fullName>
        <ecNumber evidence="2">2.1.1.113</ecNumber>
    </recommendedName>
</protein>
<evidence type="ECO:0000256" key="7">
    <source>
        <dbReference type="ARBA" id="ARBA00023125"/>
    </source>
</evidence>
<dbReference type="InterPro" id="IPR002941">
    <property type="entry name" value="DNA_methylase_N4/N6"/>
</dbReference>
<keyword evidence="5" id="KW-0949">S-adenosyl-L-methionine</keyword>
<comment type="catalytic activity">
    <reaction evidence="8">
        <text>a 2'-deoxycytidine in DNA + S-adenosyl-L-methionine = an N(4)-methyl-2'-deoxycytidine in DNA + S-adenosyl-L-homocysteine + H(+)</text>
        <dbReference type="Rhea" id="RHEA:16857"/>
        <dbReference type="Rhea" id="RHEA-COMP:11369"/>
        <dbReference type="Rhea" id="RHEA-COMP:13674"/>
        <dbReference type="ChEBI" id="CHEBI:15378"/>
        <dbReference type="ChEBI" id="CHEBI:57856"/>
        <dbReference type="ChEBI" id="CHEBI:59789"/>
        <dbReference type="ChEBI" id="CHEBI:85452"/>
        <dbReference type="ChEBI" id="CHEBI:137933"/>
        <dbReference type="EC" id="2.1.1.113"/>
    </reaction>
</comment>
<name>A0A6J7QQD1_9ZZZZ</name>
<dbReference type="SUPFAM" id="SSF53335">
    <property type="entry name" value="S-adenosyl-L-methionine-dependent methyltransferases"/>
    <property type="match status" value="1"/>
</dbReference>
<dbReference type="EMBL" id="CAFBPM010000006">
    <property type="protein sequence ID" value="CAB5019181.1"/>
    <property type="molecule type" value="Genomic_DNA"/>
</dbReference>
<keyword evidence="7" id="KW-0238">DNA-binding</keyword>
<keyword evidence="3" id="KW-0489">Methyltransferase</keyword>
<dbReference type="GO" id="GO:0003677">
    <property type="term" value="F:DNA binding"/>
    <property type="evidence" value="ECO:0007669"/>
    <property type="project" value="UniProtKB-KW"/>
</dbReference>
<keyword evidence="4" id="KW-0808">Transferase</keyword>
<evidence type="ECO:0000256" key="5">
    <source>
        <dbReference type="ARBA" id="ARBA00022691"/>
    </source>
</evidence>
<dbReference type="GO" id="GO:0015667">
    <property type="term" value="F:site-specific DNA-methyltransferase (cytosine-N4-specific) activity"/>
    <property type="evidence" value="ECO:0007669"/>
    <property type="project" value="UniProtKB-EC"/>
</dbReference>
<dbReference type="PRINTS" id="PR00508">
    <property type="entry name" value="S21N4MTFRASE"/>
</dbReference>
<evidence type="ECO:0000256" key="3">
    <source>
        <dbReference type="ARBA" id="ARBA00022603"/>
    </source>
</evidence>
<dbReference type="InterPro" id="IPR017985">
    <property type="entry name" value="MeTrfase_CN4_CS"/>
</dbReference>
<evidence type="ECO:0000313" key="12">
    <source>
        <dbReference type="EMBL" id="CAB5019181.1"/>
    </source>
</evidence>
<dbReference type="AlphaFoldDB" id="A0A6J7QQD1"/>
<evidence type="ECO:0000256" key="6">
    <source>
        <dbReference type="ARBA" id="ARBA00022747"/>
    </source>
</evidence>
<proteinExistence type="inferred from homology"/>
<keyword evidence="6" id="KW-0680">Restriction system</keyword>
<gene>
    <name evidence="11" type="ORF">UFOPK3427_00820</name>
    <name evidence="12" type="ORF">UFOPK4112_00803</name>
</gene>
<dbReference type="InterPro" id="IPR029063">
    <property type="entry name" value="SAM-dependent_MTases_sf"/>
</dbReference>
<dbReference type="EMBL" id="CAFBLT010000001">
    <property type="protein sequence ID" value="CAB4871393.1"/>
    <property type="molecule type" value="Genomic_DNA"/>
</dbReference>
<reference evidence="12" key="1">
    <citation type="submission" date="2020-05" db="EMBL/GenBank/DDBJ databases">
        <authorList>
            <person name="Chiriac C."/>
            <person name="Salcher M."/>
            <person name="Ghai R."/>
            <person name="Kavagutti S V."/>
        </authorList>
    </citation>
    <scope>NUCLEOTIDE SEQUENCE</scope>
</reference>
<dbReference type="Pfam" id="PF01555">
    <property type="entry name" value="N6_N4_Mtase"/>
    <property type="match status" value="1"/>
</dbReference>
<evidence type="ECO:0000256" key="4">
    <source>
        <dbReference type="ARBA" id="ARBA00022679"/>
    </source>
</evidence>
<evidence type="ECO:0000256" key="2">
    <source>
        <dbReference type="ARBA" id="ARBA00012185"/>
    </source>
</evidence>